<sequence>MPDQKEILAEEQVNVLAPFLEAAQAIAVLDHRSVEAPHVRGEAQKLIALLQDTPTISRRHLSELALSQLEMAQLLLESVKDWIEVANSVKSRRTASVRFRSAIKALARVNRLLTSLIKAQAAAQKSQQAWAQRR</sequence>
<organism evidence="1 2">
    <name type="scientific">Trichocoleus desertorum GB2-A4</name>
    <dbReference type="NCBI Taxonomy" id="2933944"/>
    <lineage>
        <taxon>Bacteria</taxon>
        <taxon>Bacillati</taxon>
        <taxon>Cyanobacteriota</taxon>
        <taxon>Cyanophyceae</taxon>
        <taxon>Leptolyngbyales</taxon>
        <taxon>Trichocoleusaceae</taxon>
        <taxon>Trichocoleus</taxon>
    </lineage>
</organism>
<name>A0ABV0JF76_9CYAN</name>
<comment type="caution">
    <text evidence="1">The sequence shown here is derived from an EMBL/GenBank/DDBJ whole genome shotgun (WGS) entry which is preliminary data.</text>
</comment>
<reference evidence="1 2" key="1">
    <citation type="submission" date="2022-04" db="EMBL/GenBank/DDBJ databases">
        <title>Positive selection, recombination, and allopatry shape intraspecific diversity of widespread and dominant cyanobacteria.</title>
        <authorList>
            <person name="Wei J."/>
            <person name="Shu W."/>
            <person name="Hu C."/>
        </authorList>
    </citation>
    <scope>NUCLEOTIDE SEQUENCE [LARGE SCALE GENOMIC DNA]</scope>
    <source>
        <strain evidence="1 2">GB2-A4</strain>
    </source>
</reference>
<dbReference type="EMBL" id="JAMPKM010000029">
    <property type="protein sequence ID" value="MEP0820434.1"/>
    <property type="molecule type" value="Genomic_DNA"/>
</dbReference>
<protein>
    <submittedName>
        <fullName evidence="1">Uncharacterized protein</fullName>
    </submittedName>
</protein>
<dbReference type="RefSeq" id="WP_190435213.1">
    <property type="nucleotide sequence ID" value="NZ_JAMPKM010000029.1"/>
</dbReference>
<proteinExistence type="predicted"/>
<gene>
    <name evidence="1" type="ORF">NC998_25375</name>
</gene>
<evidence type="ECO:0000313" key="2">
    <source>
        <dbReference type="Proteomes" id="UP001464891"/>
    </source>
</evidence>
<keyword evidence="2" id="KW-1185">Reference proteome</keyword>
<evidence type="ECO:0000313" key="1">
    <source>
        <dbReference type="EMBL" id="MEP0820434.1"/>
    </source>
</evidence>
<accession>A0ABV0JF76</accession>
<dbReference type="Proteomes" id="UP001464891">
    <property type="component" value="Unassembled WGS sequence"/>
</dbReference>